<accession>A0A380TFA2</accession>
<proteinExistence type="predicted"/>
<reference evidence="1" key="1">
    <citation type="submission" date="2018-07" db="EMBL/GenBank/DDBJ databases">
        <authorList>
            <person name="Quirk P.G."/>
            <person name="Krulwich T.A."/>
        </authorList>
    </citation>
    <scope>NUCLEOTIDE SEQUENCE</scope>
</reference>
<dbReference type="AlphaFoldDB" id="A0A380TFA2"/>
<name>A0A380TFA2_9ZZZZ</name>
<gene>
    <name evidence="1" type="ORF">DF3PB_3360003</name>
</gene>
<dbReference type="EMBL" id="UIDG01000264">
    <property type="protein sequence ID" value="SUS06838.1"/>
    <property type="molecule type" value="Genomic_DNA"/>
</dbReference>
<sequence length="111" mass="11917">MRGLAIATGLAFALSPLAASAAEPAVPFEEAVYKTCQDVQAMPPQPRIELVRQLAVHAGQHYGVVFRDNDKLDTELAAMIRAGCTMFPSANVFFIVSAAVRAEAEALRTKK</sequence>
<evidence type="ECO:0000313" key="1">
    <source>
        <dbReference type="EMBL" id="SUS06838.1"/>
    </source>
</evidence>
<organism evidence="1">
    <name type="scientific">metagenome</name>
    <dbReference type="NCBI Taxonomy" id="256318"/>
    <lineage>
        <taxon>unclassified sequences</taxon>
        <taxon>metagenomes</taxon>
    </lineage>
</organism>
<protein>
    <submittedName>
        <fullName evidence="1">Uncharacterized protein</fullName>
    </submittedName>
</protein>